<proteinExistence type="predicted"/>
<dbReference type="EMBL" id="JAXCGZ010011531">
    <property type="protein sequence ID" value="KAK7074573.1"/>
    <property type="molecule type" value="Genomic_DNA"/>
</dbReference>
<feature type="region of interest" description="Disordered" evidence="1">
    <location>
        <begin position="62"/>
        <end position="81"/>
    </location>
</feature>
<reference evidence="2 3" key="1">
    <citation type="submission" date="2023-11" db="EMBL/GenBank/DDBJ databases">
        <title>Halocaridina rubra genome assembly.</title>
        <authorList>
            <person name="Smith C."/>
        </authorList>
    </citation>
    <scope>NUCLEOTIDE SEQUENCE [LARGE SCALE GENOMIC DNA]</scope>
    <source>
        <strain evidence="2">EP-1</strain>
        <tissue evidence="2">Whole</tissue>
    </source>
</reference>
<sequence>VEEGDIFESKTPGSPAYSSFSGILLALTEDKDIPNIPVHTHGHEYPTPPYENKPSVNIQTPPTVPEHRETPREFTKDRPNFIPVLPRNPFYPQIPPTKGSVPPIIPSVPAETKIQNPSTVLFPVISYIHAHILPHDIQGHNAPPPVLTITDKESGGETPHEHYNACGKLCSPNEKNYSAGLPTLENKYPRTWIGSVFSVGSPSGAANQKRTPSNLEEEQQKRPNFHNHPLLGTIRPGSLGNNYNIDNVYTVYEYTDQSKALGAYDMTSQAHPSSCGDLCFPSYEQRQLPVPSFFGAQHRQDLQNASIPSVDSMLFLNGSDVNETSNSYKNLYQKRSRTLDTEEGKEDMTVKTIYGMPIMDHTSAPVIRET</sequence>
<feature type="compositionally biased region" description="Basic and acidic residues" evidence="1">
    <location>
        <begin position="65"/>
        <end position="79"/>
    </location>
</feature>
<feature type="compositionally biased region" description="Polar residues" evidence="1">
    <location>
        <begin position="201"/>
        <end position="214"/>
    </location>
</feature>
<accession>A0AAN9A4D7</accession>
<dbReference type="Proteomes" id="UP001381693">
    <property type="component" value="Unassembled WGS sequence"/>
</dbReference>
<evidence type="ECO:0000313" key="3">
    <source>
        <dbReference type="Proteomes" id="UP001381693"/>
    </source>
</evidence>
<comment type="caution">
    <text evidence="2">The sequence shown here is derived from an EMBL/GenBank/DDBJ whole genome shotgun (WGS) entry which is preliminary data.</text>
</comment>
<name>A0AAN9A4D7_HALRR</name>
<evidence type="ECO:0000313" key="2">
    <source>
        <dbReference type="EMBL" id="KAK7074573.1"/>
    </source>
</evidence>
<gene>
    <name evidence="2" type="ORF">SK128_026858</name>
</gene>
<dbReference type="AlphaFoldDB" id="A0AAN9A4D7"/>
<protein>
    <submittedName>
        <fullName evidence="2">Uncharacterized protein</fullName>
    </submittedName>
</protein>
<feature type="region of interest" description="Disordered" evidence="1">
    <location>
        <begin position="201"/>
        <end position="228"/>
    </location>
</feature>
<keyword evidence="3" id="KW-1185">Reference proteome</keyword>
<organism evidence="2 3">
    <name type="scientific">Halocaridina rubra</name>
    <name type="common">Hawaiian red shrimp</name>
    <dbReference type="NCBI Taxonomy" id="373956"/>
    <lineage>
        <taxon>Eukaryota</taxon>
        <taxon>Metazoa</taxon>
        <taxon>Ecdysozoa</taxon>
        <taxon>Arthropoda</taxon>
        <taxon>Crustacea</taxon>
        <taxon>Multicrustacea</taxon>
        <taxon>Malacostraca</taxon>
        <taxon>Eumalacostraca</taxon>
        <taxon>Eucarida</taxon>
        <taxon>Decapoda</taxon>
        <taxon>Pleocyemata</taxon>
        <taxon>Caridea</taxon>
        <taxon>Atyoidea</taxon>
        <taxon>Atyidae</taxon>
        <taxon>Halocaridina</taxon>
    </lineage>
</organism>
<feature type="non-terminal residue" evidence="2">
    <location>
        <position position="1"/>
    </location>
</feature>
<evidence type="ECO:0000256" key="1">
    <source>
        <dbReference type="SAM" id="MobiDB-lite"/>
    </source>
</evidence>